<dbReference type="HOGENOM" id="CLU_2455204_0_0_1"/>
<dbReference type="Proteomes" id="UP000001072">
    <property type="component" value="Unassembled WGS sequence"/>
</dbReference>
<accession>F4S2B5</accession>
<evidence type="ECO:0000313" key="1">
    <source>
        <dbReference type="EMBL" id="EGG01233.1"/>
    </source>
</evidence>
<dbReference type="OrthoDB" id="2436667at2759"/>
<dbReference type="VEuPathDB" id="FungiDB:MELLADRAFT_92653"/>
<dbReference type="RefSeq" id="XP_007415583.1">
    <property type="nucleotide sequence ID" value="XM_007415521.1"/>
</dbReference>
<sequence>MVFLINLEFNWALRLNKKKIKGEIDDKKSNEKKSFLARGLELVLVYWFTSNSFSIIQSICFDLIDKREINKKSMGGLDLMKPKSIEKVP</sequence>
<dbReference type="EMBL" id="GL883140">
    <property type="protein sequence ID" value="EGG01233.1"/>
    <property type="molecule type" value="Genomic_DNA"/>
</dbReference>
<name>F4S2B5_MELLP</name>
<proteinExistence type="predicted"/>
<organism evidence="2">
    <name type="scientific">Melampsora larici-populina (strain 98AG31 / pathotype 3-4-7)</name>
    <name type="common">Poplar leaf rust fungus</name>
    <dbReference type="NCBI Taxonomy" id="747676"/>
    <lineage>
        <taxon>Eukaryota</taxon>
        <taxon>Fungi</taxon>
        <taxon>Dikarya</taxon>
        <taxon>Basidiomycota</taxon>
        <taxon>Pucciniomycotina</taxon>
        <taxon>Pucciniomycetes</taxon>
        <taxon>Pucciniales</taxon>
        <taxon>Melampsoraceae</taxon>
        <taxon>Melampsora</taxon>
    </lineage>
</organism>
<evidence type="ECO:0000313" key="2">
    <source>
        <dbReference type="Proteomes" id="UP000001072"/>
    </source>
</evidence>
<reference evidence="2" key="1">
    <citation type="journal article" date="2011" name="Proc. Natl. Acad. Sci. U.S.A.">
        <title>Obligate biotrophy features unraveled by the genomic analysis of rust fungi.</title>
        <authorList>
            <person name="Duplessis S."/>
            <person name="Cuomo C.A."/>
            <person name="Lin Y.-C."/>
            <person name="Aerts A."/>
            <person name="Tisserant E."/>
            <person name="Veneault-Fourrey C."/>
            <person name="Joly D.L."/>
            <person name="Hacquard S."/>
            <person name="Amselem J."/>
            <person name="Cantarel B.L."/>
            <person name="Chiu R."/>
            <person name="Coutinho P.M."/>
            <person name="Feau N."/>
            <person name="Field M."/>
            <person name="Frey P."/>
            <person name="Gelhaye E."/>
            <person name="Goldberg J."/>
            <person name="Grabherr M.G."/>
            <person name="Kodira C.D."/>
            <person name="Kohler A."/>
            <person name="Kuees U."/>
            <person name="Lindquist E.A."/>
            <person name="Lucas S.M."/>
            <person name="Mago R."/>
            <person name="Mauceli E."/>
            <person name="Morin E."/>
            <person name="Murat C."/>
            <person name="Pangilinan J.L."/>
            <person name="Park R."/>
            <person name="Pearson M."/>
            <person name="Quesneville H."/>
            <person name="Rouhier N."/>
            <person name="Sakthikumar S."/>
            <person name="Salamov A.A."/>
            <person name="Schmutz J."/>
            <person name="Selles B."/>
            <person name="Shapiro H."/>
            <person name="Tanguay P."/>
            <person name="Tuskan G.A."/>
            <person name="Henrissat B."/>
            <person name="Van de Peer Y."/>
            <person name="Rouze P."/>
            <person name="Ellis J.G."/>
            <person name="Dodds P.N."/>
            <person name="Schein J.E."/>
            <person name="Zhong S."/>
            <person name="Hamelin R.C."/>
            <person name="Grigoriev I.V."/>
            <person name="Szabo L.J."/>
            <person name="Martin F."/>
        </authorList>
    </citation>
    <scope>NUCLEOTIDE SEQUENCE [LARGE SCALE GENOMIC DNA]</scope>
    <source>
        <strain evidence="2">98AG31 / pathotype 3-4-7</strain>
    </source>
</reference>
<gene>
    <name evidence="1" type="ORF">MELLADRAFT_92653</name>
</gene>
<dbReference type="InParanoid" id="F4S2B5"/>
<dbReference type="GeneID" id="18936319"/>
<keyword evidence="2" id="KW-1185">Reference proteome</keyword>
<protein>
    <submittedName>
        <fullName evidence="1">Uncharacterized protein</fullName>
    </submittedName>
</protein>
<dbReference type="AlphaFoldDB" id="F4S2B5"/>
<dbReference type="KEGG" id="mlr:MELLADRAFT_92653"/>